<dbReference type="EMBL" id="DNWC01000012">
    <property type="protein sequence ID" value="HBJ07500.1"/>
    <property type="molecule type" value="Genomic_DNA"/>
</dbReference>
<dbReference type="InterPro" id="IPR008979">
    <property type="entry name" value="Galactose-bd-like_sf"/>
</dbReference>
<protein>
    <submittedName>
        <fullName evidence="2">T9SS C-terminal target domain-containing protein</fullName>
    </submittedName>
</protein>
<evidence type="ECO:0000313" key="2">
    <source>
        <dbReference type="EMBL" id="HBJ07500.1"/>
    </source>
</evidence>
<keyword evidence="1" id="KW-0732">Signal</keyword>
<dbReference type="AlphaFoldDB" id="A0A316R8C0"/>
<dbReference type="InterPro" id="IPR026444">
    <property type="entry name" value="Secre_tail"/>
</dbReference>
<dbReference type="RefSeq" id="WP_022390063.1">
    <property type="nucleotide sequence ID" value="NZ_DBFJMN010000140.1"/>
</dbReference>
<evidence type="ECO:0000313" key="3">
    <source>
        <dbReference type="Proteomes" id="UP000262954"/>
    </source>
</evidence>
<feature type="chain" id="PRO_5030062755" evidence="1">
    <location>
        <begin position="20"/>
        <end position="432"/>
    </location>
</feature>
<dbReference type="SUPFAM" id="SSF49785">
    <property type="entry name" value="Galactose-binding domain-like"/>
    <property type="match status" value="2"/>
</dbReference>
<dbReference type="Gene3D" id="2.60.120.260">
    <property type="entry name" value="Galactose-binding domain-like"/>
    <property type="match status" value="2"/>
</dbReference>
<comment type="caution">
    <text evidence="2">The sequence shown here is derived from an EMBL/GenBank/DDBJ whole genome shotgun (WGS) entry which is preliminary data.</text>
</comment>
<accession>A0A316R8C0</accession>
<feature type="signal peptide" evidence="1">
    <location>
        <begin position="1"/>
        <end position="19"/>
    </location>
</feature>
<dbReference type="NCBIfam" id="TIGR04183">
    <property type="entry name" value="Por_Secre_tail"/>
    <property type="match status" value="1"/>
</dbReference>
<reference evidence="2 3" key="1">
    <citation type="journal article" date="2018" name="Nat. Biotechnol.">
        <title>A standardized bacterial taxonomy based on genome phylogeny substantially revises the tree of life.</title>
        <authorList>
            <person name="Parks D.H."/>
            <person name="Chuvochina M."/>
            <person name="Waite D.W."/>
            <person name="Rinke C."/>
            <person name="Skarshewski A."/>
            <person name="Chaumeil P.A."/>
            <person name="Hugenholtz P."/>
        </authorList>
    </citation>
    <scope>NUCLEOTIDE SEQUENCE [LARGE SCALE GENOMIC DNA]</scope>
    <source>
        <strain evidence="2">UBA11482</strain>
    </source>
</reference>
<sequence>MKRILLVTAAVLFGMNMSAQNLVSNSMFDTDMTGWTQYSRNGGSVATCEVSDGILHVKSNGAGDNTTDTNLKNRFNGGVYTSLPSLAAQKYTLTLDICAVNTAETRTFSVGILKGVDLSADGATTTANNVYLPAAQKINTSAGVTLMTLRFDITLSEAVDDAILAFGFSANSAEWYIDNVFLTPAYLGNPGFETTYNWSKNGGMDWAQDDAEGNVHGGIKSGKYTPAPDLEKEFYQCRSQAPVTYLNATDNKVTVRFWAKGAEGGETVYGLFYDGKKESTALGLGSYLAEDKKSPKEGTPMATLTTEWTPYTFVFEGTDNMVTPYFAFSCNTTGKTFWIDDIVMFAENDPTSGISVPAVTDKSGIKVIATGTQVSVLSATEAIVNIYDMVSGSLLGNKQISEGNTNIDLRKGSYIIQVIANGKSVSEKVIIR</sequence>
<organism evidence="2 3">
    <name type="scientific">Coprobacter fastidiosus</name>
    <dbReference type="NCBI Taxonomy" id="1099853"/>
    <lineage>
        <taxon>Bacteria</taxon>
        <taxon>Pseudomonadati</taxon>
        <taxon>Bacteroidota</taxon>
        <taxon>Bacteroidia</taxon>
        <taxon>Bacteroidales</taxon>
        <taxon>Barnesiellaceae</taxon>
        <taxon>Coprobacter</taxon>
    </lineage>
</organism>
<proteinExistence type="predicted"/>
<gene>
    <name evidence="2" type="ORF">DDY73_00700</name>
</gene>
<evidence type="ECO:0000256" key="1">
    <source>
        <dbReference type="SAM" id="SignalP"/>
    </source>
</evidence>
<name>A0A316R8C0_9BACT</name>
<dbReference type="Proteomes" id="UP000262954">
    <property type="component" value="Unassembled WGS sequence"/>
</dbReference>